<feature type="region of interest" description="Disordered" evidence="1">
    <location>
        <begin position="349"/>
        <end position="370"/>
    </location>
</feature>
<gene>
    <name evidence="3" type="primary">LOC107271590</name>
</gene>
<name>A0AAJ7C6M9_CEPCN</name>
<sequence length="634" mass="72428">MSSYTSSKGNSSFCPCPTRSRVEDATLDDIAAVVAGLNDKVLLLRKDILGLKYLDTTIHSGSASPIGYDAREIRPSLEKRTLTQTSHKRGKRIQEAGDSIHSDESSLKSFNGEYTKSKARNLTKPKRSSVFKFGKSQGSKYEKDKRREKLSEYSGNYEIFEQPTFFPASKIEVIESPKVQFSGKHKKVKKKPSRIKEFIRKGRVSQSKFQMDEVTRNRGNGATLILNDFQEREKLTGGQSLRSPDVLHKCQSIQKSLNLANSVYCDCEMAPPVFRKIVRKRISRGVQYEDPKISKPNERACLNCFKPCKCSKKHRKKMANSSKSKKPGTPVDKDSVEVVFRPEDQIVNLSKRENSKKINPSSDQNDVRNGRQKLNSTEIYGFDTHHLNIPLHESLKGIKHTEGIYYSSKEIPKQSKKMSDRETRGKYKEKNAERQFTRYSKDSHALNEMQLEKLKHVRKNDQKLKNNDQFISNGDTAKTIDVLNNGDYTPNIISLNEPMNKRAQRMSGGGEEEYELAKCFKTQKRSVFGIDNTKNQSNNLSDWSMTKTIFKKITGGLFSNQISLSKDQIEETRTSRNNTIDETLHGLRCNRQINVNNIKKRLDSCLVDLNNIMLDVSFICKENRTARRFADEPK</sequence>
<dbReference type="AlphaFoldDB" id="A0AAJ7C6M9"/>
<dbReference type="RefSeq" id="XP_015603264.1">
    <property type="nucleotide sequence ID" value="XM_015747778.1"/>
</dbReference>
<dbReference type="GeneID" id="107271590"/>
<reference evidence="3" key="1">
    <citation type="submission" date="2025-08" db="UniProtKB">
        <authorList>
            <consortium name="RefSeq"/>
        </authorList>
    </citation>
    <scope>IDENTIFICATION</scope>
</reference>
<dbReference type="KEGG" id="ccin:107271590"/>
<keyword evidence="2" id="KW-1185">Reference proteome</keyword>
<proteinExistence type="predicted"/>
<feature type="region of interest" description="Disordered" evidence="1">
    <location>
        <begin position="82"/>
        <end position="104"/>
    </location>
</feature>
<dbReference type="Proteomes" id="UP000694920">
    <property type="component" value="Unplaced"/>
</dbReference>
<feature type="compositionally biased region" description="Basic and acidic residues" evidence="1">
    <location>
        <begin position="92"/>
        <end position="104"/>
    </location>
</feature>
<organism evidence="2 3">
    <name type="scientific">Cephus cinctus</name>
    <name type="common">Wheat stem sawfly</name>
    <dbReference type="NCBI Taxonomy" id="211228"/>
    <lineage>
        <taxon>Eukaryota</taxon>
        <taxon>Metazoa</taxon>
        <taxon>Ecdysozoa</taxon>
        <taxon>Arthropoda</taxon>
        <taxon>Hexapoda</taxon>
        <taxon>Insecta</taxon>
        <taxon>Pterygota</taxon>
        <taxon>Neoptera</taxon>
        <taxon>Endopterygota</taxon>
        <taxon>Hymenoptera</taxon>
        <taxon>Cephoidea</taxon>
        <taxon>Cephidae</taxon>
        <taxon>Cephus</taxon>
    </lineage>
</organism>
<evidence type="ECO:0000256" key="1">
    <source>
        <dbReference type="SAM" id="MobiDB-lite"/>
    </source>
</evidence>
<feature type="compositionally biased region" description="Basic residues" evidence="1">
    <location>
        <begin position="315"/>
        <end position="326"/>
    </location>
</feature>
<feature type="region of interest" description="Disordered" evidence="1">
    <location>
        <begin position="315"/>
        <end position="337"/>
    </location>
</feature>
<evidence type="ECO:0000313" key="3">
    <source>
        <dbReference type="RefSeq" id="XP_015603264.1"/>
    </source>
</evidence>
<accession>A0AAJ7C6M9</accession>
<protein>
    <submittedName>
        <fullName evidence="3">Uncharacterized protein LOC107271590</fullName>
    </submittedName>
</protein>
<evidence type="ECO:0000313" key="2">
    <source>
        <dbReference type="Proteomes" id="UP000694920"/>
    </source>
</evidence>